<dbReference type="Pfam" id="PF00886">
    <property type="entry name" value="Ribosomal_S16"/>
    <property type="match status" value="1"/>
</dbReference>
<name>A0A0G1L589_9BACT</name>
<dbReference type="AlphaFoldDB" id="A0A0G1L589"/>
<dbReference type="PANTHER" id="PTHR12919:SF20">
    <property type="entry name" value="SMALL RIBOSOMAL SUBUNIT PROTEIN BS16M"/>
    <property type="match status" value="1"/>
</dbReference>
<dbReference type="EMBL" id="LCKF01000021">
    <property type="protein sequence ID" value="KKT90970.1"/>
    <property type="molecule type" value="Genomic_DNA"/>
</dbReference>
<comment type="caution">
    <text evidence="5">The sequence shown here is derived from an EMBL/GenBank/DDBJ whole genome shotgun (WGS) entry which is preliminary data.</text>
</comment>
<dbReference type="GO" id="GO:0005737">
    <property type="term" value="C:cytoplasm"/>
    <property type="evidence" value="ECO:0007669"/>
    <property type="project" value="UniProtKB-ARBA"/>
</dbReference>
<dbReference type="PANTHER" id="PTHR12919">
    <property type="entry name" value="30S RIBOSOMAL PROTEIN S16"/>
    <property type="match status" value="1"/>
</dbReference>
<feature type="compositionally biased region" description="Basic and acidic residues" evidence="4">
    <location>
        <begin position="124"/>
        <end position="134"/>
    </location>
</feature>
<dbReference type="SUPFAM" id="SSF54565">
    <property type="entry name" value="Ribosomal protein S16"/>
    <property type="match status" value="1"/>
</dbReference>
<evidence type="ECO:0000256" key="3">
    <source>
        <dbReference type="HAMAP-Rule" id="MF_00385"/>
    </source>
</evidence>
<evidence type="ECO:0000256" key="1">
    <source>
        <dbReference type="ARBA" id="ARBA00022980"/>
    </source>
</evidence>
<evidence type="ECO:0000256" key="4">
    <source>
        <dbReference type="SAM" id="MobiDB-lite"/>
    </source>
</evidence>
<dbReference type="InterPro" id="IPR023803">
    <property type="entry name" value="Ribosomal_bS16_dom_sf"/>
</dbReference>
<reference evidence="5 6" key="1">
    <citation type="journal article" date="2015" name="Nature">
        <title>rRNA introns, odd ribosomes, and small enigmatic genomes across a large radiation of phyla.</title>
        <authorList>
            <person name="Brown C.T."/>
            <person name="Hug L.A."/>
            <person name="Thomas B.C."/>
            <person name="Sharon I."/>
            <person name="Castelle C.J."/>
            <person name="Singh A."/>
            <person name="Wilkins M.J."/>
            <person name="Williams K.H."/>
            <person name="Banfield J.F."/>
        </authorList>
    </citation>
    <scope>NUCLEOTIDE SEQUENCE [LARGE SCALE GENOMIC DNA]</scope>
</reference>
<dbReference type="Gene3D" id="3.30.1320.10">
    <property type="match status" value="1"/>
</dbReference>
<evidence type="ECO:0000256" key="2">
    <source>
        <dbReference type="ARBA" id="ARBA00023274"/>
    </source>
</evidence>
<dbReference type="NCBIfam" id="TIGR00002">
    <property type="entry name" value="S16"/>
    <property type="match status" value="1"/>
</dbReference>
<organism evidence="5 6">
    <name type="scientific">Candidatus Jorgensenbacteria bacterium GW2011_GWA2_45_13</name>
    <dbReference type="NCBI Taxonomy" id="1618662"/>
    <lineage>
        <taxon>Bacteria</taxon>
        <taxon>Candidatus Joergenseniibacteriota</taxon>
    </lineage>
</organism>
<comment type="similarity">
    <text evidence="3">Belongs to the bacterial ribosomal protein bS16 family.</text>
</comment>
<dbReference type="Proteomes" id="UP000033966">
    <property type="component" value="Unassembled WGS sequence"/>
</dbReference>
<dbReference type="GO" id="GO:0015935">
    <property type="term" value="C:small ribosomal subunit"/>
    <property type="evidence" value="ECO:0007669"/>
    <property type="project" value="TreeGrafter"/>
</dbReference>
<dbReference type="HAMAP" id="MF_00385">
    <property type="entry name" value="Ribosomal_bS16"/>
    <property type="match status" value="1"/>
</dbReference>
<proteinExistence type="inferred from homology"/>
<dbReference type="GO" id="GO:0006412">
    <property type="term" value="P:translation"/>
    <property type="evidence" value="ECO:0007669"/>
    <property type="project" value="UniProtKB-UniRule"/>
</dbReference>
<sequence>MLAIKFKRVGKKHQATFRLVVTERRSKLNGRFVDDLGWMNPHTDTFDVKEKETKHWLSVGAQPTASVHNLLVKAGLVEGPKIPVHNVPKKKEEPEKPASAKATADKKEAVPAEEVNPADPAPVEVKEEEKKEEVPVPAPVPEEEAS</sequence>
<keyword evidence="1 3" id="KW-0689">Ribosomal protein</keyword>
<dbReference type="InterPro" id="IPR000307">
    <property type="entry name" value="Ribosomal_bS16"/>
</dbReference>
<evidence type="ECO:0000313" key="5">
    <source>
        <dbReference type="EMBL" id="KKT90970.1"/>
    </source>
</evidence>
<feature type="compositionally biased region" description="Basic and acidic residues" evidence="4">
    <location>
        <begin position="89"/>
        <end position="110"/>
    </location>
</feature>
<evidence type="ECO:0000313" key="6">
    <source>
        <dbReference type="Proteomes" id="UP000033966"/>
    </source>
</evidence>
<keyword evidence="2 3" id="KW-0687">Ribonucleoprotein</keyword>
<protein>
    <recommendedName>
        <fullName evidence="3">Small ribosomal subunit protein bS16</fullName>
    </recommendedName>
</protein>
<feature type="region of interest" description="Disordered" evidence="4">
    <location>
        <begin position="81"/>
        <end position="146"/>
    </location>
</feature>
<dbReference type="GO" id="GO:0003735">
    <property type="term" value="F:structural constituent of ribosome"/>
    <property type="evidence" value="ECO:0007669"/>
    <property type="project" value="InterPro"/>
</dbReference>
<dbReference type="PATRIC" id="fig|1618662.3.peg.430"/>
<gene>
    <name evidence="3" type="primary">rpsP</name>
    <name evidence="5" type="ORF">UW92_C0021G0018</name>
</gene>
<accession>A0A0G1L589</accession>